<accession>A0A173TYA6</accession>
<keyword evidence="2" id="KW-0812">Transmembrane</keyword>
<dbReference type="Proteomes" id="UP000095492">
    <property type="component" value="Unassembled WGS sequence"/>
</dbReference>
<gene>
    <name evidence="3" type="ORF">ERS852448_01762</name>
    <name evidence="4" type="ORF">GKE72_12130</name>
</gene>
<dbReference type="RefSeq" id="WP_022035990.1">
    <property type="nucleotide sequence ID" value="NZ_CAXUGT010000016.1"/>
</dbReference>
<proteinExistence type="predicted"/>
<evidence type="ECO:0000313" key="4">
    <source>
        <dbReference type="EMBL" id="MSD16791.1"/>
    </source>
</evidence>
<dbReference type="OrthoDB" id="1766220at2"/>
<evidence type="ECO:0000313" key="5">
    <source>
        <dbReference type="Proteomes" id="UP000095492"/>
    </source>
</evidence>
<feature type="transmembrane region" description="Helical" evidence="2">
    <location>
        <begin position="190"/>
        <end position="207"/>
    </location>
</feature>
<feature type="transmembrane region" description="Helical" evidence="2">
    <location>
        <begin position="51"/>
        <end position="79"/>
    </location>
</feature>
<evidence type="ECO:0000256" key="1">
    <source>
        <dbReference type="SAM" id="MobiDB-lite"/>
    </source>
</evidence>
<dbReference type="AlphaFoldDB" id="A0A173TYA6"/>
<feature type="transmembrane region" description="Helical" evidence="2">
    <location>
        <begin position="244"/>
        <end position="266"/>
    </location>
</feature>
<evidence type="ECO:0000313" key="6">
    <source>
        <dbReference type="Proteomes" id="UP000431304"/>
    </source>
</evidence>
<feature type="transmembrane region" description="Helical" evidence="2">
    <location>
        <begin position="86"/>
        <end position="106"/>
    </location>
</feature>
<reference evidence="3 5" key="1">
    <citation type="submission" date="2015-09" db="EMBL/GenBank/DDBJ databases">
        <authorList>
            <consortium name="Pathogen Informatics"/>
        </authorList>
    </citation>
    <scope>NUCLEOTIDE SEQUENCE [LARGE SCALE GENOMIC DNA]</scope>
    <source>
        <strain evidence="3 5">2789STDY5608891</strain>
    </source>
</reference>
<feature type="transmembrane region" description="Helical" evidence="2">
    <location>
        <begin position="219"/>
        <end position="238"/>
    </location>
</feature>
<reference evidence="4 6" key="2">
    <citation type="journal article" date="2019" name="Nat. Med.">
        <title>A library of human gut bacterial isolates paired with longitudinal multiomics data enables mechanistic microbiome research.</title>
        <authorList>
            <person name="Poyet M."/>
            <person name="Groussin M."/>
            <person name="Gibbons S.M."/>
            <person name="Avila-Pacheco J."/>
            <person name="Jiang X."/>
            <person name="Kearney S.M."/>
            <person name="Perrotta A.R."/>
            <person name="Berdy B."/>
            <person name="Zhao S."/>
            <person name="Lieberman T.D."/>
            <person name="Swanson P.K."/>
            <person name="Smith M."/>
            <person name="Roesemann S."/>
            <person name="Alexander J.E."/>
            <person name="Rich S.A."/>
            <person name="Livny J."/>
            <person name="Vlamakis H."/>
            <person name="Clish C."/>
            <person name="Bullock K."/>
            <person name="Deik A."/>
            <person name="Scott J."/>
            <person name="Pierce K.A."/>
            <person name="Xavier R.J."/>
            <person name="Alm E.J."/>
        </authorList>
    </citation>
    <scope>NUCLEOTIDE SEQUENCE [LARGE SCALE GENOMIC DNA]</scope>
    <source>
        <strain evidence="4 6">BIOML-A3</strain>
    </source>
</reference>
<name>A0A173TYA6_EUBRA</name>
<feature type="compositionally biased region" description="Basic residues" evidence="1">
    <location>
        <begin position="306"/>
        <end position="322"/>
    </location>
</feature>
<feature type="region of interest" description="Disordered" evidence="1">
    <location>
        <begin position="306"/>
        <end position="326"/>
    </location>
</feature>
<dbReference type="STRING" id="39490.ERS852448_01762"/>
<protein>
    <submittedName>
        <fullName evidence="3">Uncharacterized protein</fullName>
    </submittedName>
</protein>
<feature type="transmembrane region" description="Helical" evidence="2">
    <location>
        <begin position="20"/>
        <end position="39"/>
    </location>
</feature>
<evidence type="ECO:0000313" key="3">
    <source>
        <dbReference type="EMBL" id="CUN07803.1"/>
    </source>
</evidence>
<feature type="transmembrane region" description="Helical" evidence="2">
    <location>
        <begin position="139"/>
        <end position="155"/>
    </location>
</feature>
<keyword evidence="2" id="KW-1133">Transmembrane helix</keyword>
<dbReference type="EMBL" id="CYYA01000011">
    <property type="protein sequence ID" value="CUN07803.1"/>
    <property type="molecule type" value="Genomic_DNA"/>
</dbReference>
<dbReference type="EMBL" id="WKRA01000021">
    <property type="protein sequence ID" value="MSD16791.1"/>
    <property type="molecule type" value="Genomic_DNA"/>
</dbReference>
<dbReference type="Proteomes" id="UP000431304">
    <property type="component" value="Unassembled WGS sequence"/>
</dbReference>
<organism evidence="3 5">
    <name type="scientific">Eubacterium ramulus</name>
    <dbReference type="NCBI Taxonomy" id="39490"/>
    <lineage>
        <taxon>Bacteria</taxon>
        <taxon>Bacillati</taxon>
        <taxon>Bacillota</taxon>
        <taxon>Clostridia</taxon>
        <taxon>Eubacteriales</taxon>
        <taxon>Eubacteriaceae</taxon>
        <taxon>Eubacterium</taxon>
    </lineage>
</organism>
<evidence type="ECO:0000256" key="2">
    <source>
        <dbReference type="SAM" id="Phobius"/>
    </source>
</evidence>
<feature type="transmembrane region" description="Helical" evidence="2">
    <location>
        <begin position="112"/>
        <end position="132"/>
    </location>
</feature>
<keyword evidence="2" id="KW-0472">Membrane</keyword>
<dbReference type="GeneID" id="97392653"/>
<sequence>MVQLLKIKEHIYRFIGKYEIYAMAVFRFLVAFLAFSLINHQIGYMDILKEYPIALLCALLCSFLPSGMMLFFGALLILLNCYALSLELCGIVALIFVALFCIYYRFTSKKGIYTVLTSVLGIAGIPYVMPVAAGILDRIYTVVAVVCGEFVYFLLKSVNQNAALFSAKETITKKSVVTLAVLQIFTDKEMYFYLAAFAAAAVIVSCVRRLSVDHARTIAIVLGIAVQLGVICSGEIYLGETGRIVRVILGCMVSLVIALVLDFMILSVDYSRVEHTQFEDDEYYYYVRAVPKAFVSVEDKQVKHINAKRTKKRKSTRGKKVNSVHVNTEKEIGDELEEQVLKELHDK</sequence>